<dbReference type="EMBL" id="GECZ01017470">
    <property type="protein sequence ID" value="JAS52299.1"/>
    <property type="molecule type" value="Transcribed_RNA"/>
</dbReference>
<evidence type="ECO:0000256" key="1">
    <source>
        <dbReference type="ARBA" id="ARBA00004141"/>
    </source>
</evidence>
<comment type="subcellular location">
    <subcellularLocation>
        <location evidence="1">Membrane</location>
        <topology evidence="1">Multi-pass membrane protein</topology>
    </subcellularLocation>
</comment>
<dbReference type="Pfam" id="PF25807">
    <property type="entry name" value="Clarin-2"/>
    <property type="match status" value="1"/>
</dbReference>
<evidence type="ECO:0000256" key="5">
    <source>
        <dbReference type="ARBA" id="ARBA00023136"/>
    </source>
</evidence>
<dbReference type="PANTHER" id="PTHR31548">
    <property type="entry name" value="CLARIN"/>
    <property type="match status" value="1"/>
</dbReference>
<sequence length="226" mass="24897">MNLYKRGMIFVTFLGSCLGIALVAAALGTKHWVTSRAKRTPNPSESDGLVHLGLFYGDKDLNVAYGWRNYPFTVVDTMRSDPSFMVYSYWLTTVACLSLSLLFAAAAAVFAVINTATTPIGALTGVPGLYLWNIATLAFQCTSIGFWIAQFYERLQYNVLGLEEKSNHWTSQGMASFGFSFWLAVGAAFVHFANILFIYFGTRESRAKAASIPVLEEKGNGAIMLY</sequence>
<reference evidence="7" key="1">
    <citation type="submission" date="2015-11" db="EMBL/GenBank/DDBJ databases">
        <title>De novo transcriptome assembly of four potential Pierce s Disease insect vectors from Arizona vineyards.</title>
        <authorList>
            <person name="Tassone E.E."/>
        </authorList>
    </citation>
    <scope>NUCLEOTIDE SEQUENCE</scope>
</reference>
<dbReference type="InterPro" id="IPR026748">
    <property type="entry name" value="Clarin"/>
</dbReference>
<gene>
    <name evidence="7" type="ORF">g.7960</name>
</gene>
<evidence type="ECO:0000256" key="2">
    <source>
        <dbReference type="ARBA" id="ARBA00005787"/>
    </source>
</evidence>
<protein>
    <recommendedName>
        <fullName evidence="8">MARVEL domain-containing protein</fullName>
    </recommendedName>
</protein>
<feature type="transmembrane region" description="Helical" evidence="6">
    <location>
        <begin position="87"/>
        <end position="117"/>
    </location>
</feature>
<comment type="similarity">
    <text evidence="2">Belongs to the clarin family.</text>
</comment>
<evidence type="ECO:0000313" key="7">
    <source>
        <dbReference type="EMBL" id="JAS52299.1"/>
    </source>
</evidence>
<keyword evidence="5 6" id="KW-0472">Membrane</keyword>
<dbReference type="AlphaFoldDB" id="A0A1B6FQ71"/>
<proteinExistence type="inferred from homology"/>
<keyword evidence="3 6" id="KW-0812">Transmembrane</keyword>
<organism evidence="7">
    <name type="scientific">Cuerna arida</name>
    <dbReference type="NCBI Taxonomy" id="1464854"/>
    <lineage>
        <taxon>Eukaryota</taxon>
        <taxon>Metazoa</taxon>
        <taxon>Ecdysozoa</taxon>
        <taxon>Arthropoda</taxon>
        <taxon>Hexapoda</taxon>
        <taxon>Insecta</taxon>
        <taxon>Pterygota</taxon>
        <taxon>Neoptera</taxon>
        <taxon>Paraneoptera</taxon>
        <taxon>Hemiptera</taxon>
        <taxon>Auchenorrhyncha</taxon>
        <taxon>Membracoidea</taxon>
        <taxon>Cicadellidae</taxon>
        <taxon>Cicadellinae</taxon>
        <taxon>Proconiini</taxon>
        <taxon>Cuerna</taxon>
    </lineage>
</organism>
<dbReference type="GO" id="GO:0016020">
    <property type="term" value="C:membrane"/>
    <property type="evidence" value="ECO:0007669"/>
    <property type="project" value="UniProtKB-SubCell"/>
</dbReference>
<evidence type="ECO:0000256" key="6">
    <source>
        <dbReference type="SAM" id="Phobius"/>
    </source>
</evidence>
<name>A0A1B6FQ71_9HEMI</name>
<evidence type="ECO:0008006" key="8">
    <source>
        <dbReference type="Google" id="ProtNLM"/>
    </source>
</evidence>
<keyword evidence="4 6" id="KW-1133">Transmembrane helix</keyword>
<dbReference type="Gene3D" id="1.20.140.150">
    <property type="match status" value="1"/>
</dbReference>
<dbReference type="GO" id="GO:0007605">
    <property type="term" value="P:sensory perception of sound"/>
    <property type="evidence" value="ECO:0007669"/>
    <property type="project" value="UniProtKB-ARBA"/>
</dbReference>
<evidence type="ECO:0000256" key="3">
    <source>
        <dbReference type="ARBA" id="ARBA00022692"/>
    </source>
</evidence>
<accession>A0A1B6FQ71</accession>
<feature type="transmembrane region" description="Helical" evidence="6">
    <location>
        <begin position="179"/>
        <end position="200"/>
    </location>
</feature>
<evidence type="ECO:0000256" key="4">
    <source>
        <dbReference type="ARBA" id="ARBA00022989"/>
    </source>
</evidence>
<dbReference type="PROSITE" id="PS51257">
    <property type="entry name" value="PROKAR_LIPOPROTEIN"/>
    <property type="match status" value="1"/>
</dbReference>
<feature type="transmembrane region" description="Helical" evidence="6">
    <location>
        <begin position="129"/>
        <end position="152"/>
    </location>
</feature>
<dbReference type="PANTHER" id="PTHR31548:SF1">
    <property type="entry name" value="LD47387P"/>
    <property type="match status" value="1"/>
</dbReference>